<comment type="similarity">
    <text evidence="9">Belongs to the MnmA/TRMU family.</text>
</comment>
<dbReference type="Pfam" id="PF03054">
    <property type="entry name" value="tRNA_Me_trans"/>
    <property type="match status" value="1"/>
</dbReference>
<evidence type="ECO:0000259" key="10">
    <source>
        <dbReference type="Pfam" id="PF20258"/>
    </source>
</evidence>
<dbReference type="GO" id="GO:0002143">
    <property type="term" value="P:tRNA wobble position uridine thiolation"/>
    <property type="evidence" value="ECO:0007669"/>
    <property type="project" value="TreeGrafter"/>
</dbReference>
<comment type="caution">
    <text evidence="9">Lacks conserved residue(s) required for the propagation of feature annotation.</text>
</comment>
<dbReference type="NCBIfam" id="TIGR00420">
    <property type="entry name" value="trmU"/>
    <property type="match status" value="1"/>
</dbReference>
<evidence type="ECO:0000256" key="3">
    <source>
        <dbReference type="ARBA" id="ARBA00022694"/>
    </source>
</evidence>
<dbReference type="GO" id="GO:0103016">
    <property type="term" value="F:tRNA-uridine 2-sulfurtransferase activity"/>
    <property type="evidence" value="ECO:0007669"/>
    <property type="project" value="UniProtKB-EC"/>
</dbReference>
<evidence type="ECO:0000256" key="4">
    <source>
        <dbReference type="ARBA" id="ARBA00022741"/>
    </source>
</evidence>
<protein>
    <recommendedName>
        <fullName evidence="9">tRNA-specific 2-thiouridylase MnmA</fullName>
        <ecNumber evidence="9">2.8.1.13</ecNumber>
    </recommendedName>
</protein>
<dbReference type="Gene3D" id="2.40.30.10">
    <property type="entry name" value="Translation factors"/>
    <property type="match status" value="1"/>
</dbReference>
<dbReference type="EC" id="2.8.1.13" evidence="9"/>
<dbReference type="PANTHER" id="PTHR11933">
    <property type="entry name" value="TRNA 5-METHYLAMINOMETHYL-2-THIOURIDYLATE -METHYLTRANSFERASE"/>
    <property type="match status" value="1"/>
</dbReference>
<feature type="active site" description="Nucleophile" evidence="9">
    <location>
        <position position="89"/>
    </location>
</feature>
<keyword evidence="7 9" id="KW-1015">Disulfide bond</keyword>
<sequence length="349" mass="38415">MTIAVAISGGTDSMFALLSLKEQGHNVIALHAHFLPRSEEREQALAAMCEQLDVPFHAVDLHDEFERCVVLPFLDEYAKARTPNPCALCNARMKFGALWREAEKLGATHIATGHYAVLHEHPAYGRILSRGQDATKDQSYFLSLVSPAALARAVFPLGTWTKEAVKANLAQRGLIPPYPSESQEICFVPDDDYRAFLRSRPVALHGKGPMVTTDGERVGTHEGLWQYTEGQRKGLGIAWKAPLYVVGKNARTNTLVVGEKETLASAGCAVTDLNLLVPYEKWPSELLVRIRYRQQPLPATVTMQTGPESVRTMTVHFDTPRTPPAAGQICCVYDTEQNVLAGGIIDRAL</sequence>
<comment type="subcellular location">
    <subcellularLocation>
        <location evidence="9">Cytoplasm</location>
    </subcellularLocation>
</comment>
<evidence type="ECO:0000313" key="13">
    <source>
        <dbReference type="Proteomes" id="UP000503840"/>
    </source>
</evidence>
<dbReference type="InterPro" id="IPR046885">
    <property type="entry name" value="MnmA-like_C"/>
</dbReference>
<evidence type="ECO:0000313" key="12">
    <source>
        <dbReference type="EMBL" id="GFM32106.1"/>
    </source>
</evidence>
<dbReference type="Pfam" id="PF20258">
    <property type="entry name" value="tRNA_Me_trans_C"/>
    <property type="match status" value="1"/>
</dbReference>
<evidence type="ECO:0000256" key="5">
    <source>
        <dbReference type="ARBA" id="ARBA00022840"/>
    </source>
</evidence>
<dbReference type="Gene3D" id="2.30.30.280">
    <property type="entry name" value="Adenine nucleotide alpha hydrolases-like domains"/>
    <property type="match status" value="1"/>
</dbReference>
<feature type="region of interest" description="Interaction with tRNA" evidence="9">
    <location>
        <begin position="291"/>
        <end position="292"/>
    </location>
</feature>
<keyword evidence="5 9" id="KW-0067">ATP-binding</keyword>
<feature type="binding site" evidence="9">
    <location>
        <position position="113"/>
    </location>
    <ligand>
        <name>ATP</name>
        <dbReference type="ChEBI" id="CHEBI:30616"/>
    </ligand>
</feature>
<dbReference type="SUPFAM" id="SSF52402">
    <property type="entry name" value="Adenine nucleotide alpha hydrolases-like"/>
    <property type="match status" value="1"/>
</dbReference>
<keyword evidence="13" id="KW-1185">Reference proteome</keyword>
<dbReference type="Proteomes" id="UP000503840">
    <property type="component" value="Unassembled WGS sequence"/>
</dbReference>
<dbReference type="RefSeq" id="WP_174403776.1">
    <property type="nucleotide sequence ID" value="NZ_BLVO01000004.1"/>
</dbReference>
<evidence type="ECO:0000256" key="9">
    <source>
        <dbReference type="HAMAP-Rule" id="MF_00144"/>
    </source>
</evidence>
<keyword evidence="9" id="KW-0963">Cytoplasm</keyword>
<keyword evidence="6 9" id="KW-0694">RNA-binding</keyword>
<evidence type="ECO:0000256" key="7">
    <source>
        <dbReference type="ARBA" id="ARBA00023157"/>
    </source>
</evidence>
<organism evidence="12 13">
    <name type="scientific">Desulfovibrio subterraneus</name>
    <dbReference type="NCBI Taxonomy" id="2718620"/>
    <lineage>
        <taxon>Bacteria</taxon>
        <taxon>Pseudomonadati</taxon>
        <taxon>Thermodesulfobacteriota</taxon>
        <taxon>Desulfovibrionia</taxon>
        <taxon>Desulfovibrionales</taxon>
        <taxon>Desulfovibrionaceae</taxon>
        <taxon>Desulfovibrio</taxon>
    </lineage>
</organism>
<dbReference type="InterPro" id="IPR023382">
    <property type="entry name" value="MnmA-like_central_sf"/>
</dbReference>
<evidence type="ECO:0000256" key="1">
    <source>
        <dbReference type="ARBA" id="ARBA00022555"/>
    </source>
</evidence>
<dbReference type="AlphaFoldDB" id="A0A7J0BEL7"/>
<dbReference type="InterPro" id="IPR014729">
    <property type="entry name" value="Rossmann-like_a/b/a_fold"/>
</dbReference>
<dbReference type="EMBL" id="BLVO01000004">
    <property type="protein sequence ID" value="GFM32106.1"/>
    <property type="molecule type" value="Genomic_DNA"/>
</dbReference>
<dbReference type="Gene3D" id="3.40.50.620">
    <property type="entry name" value="HUPs"/>
    <property type="match status" value="1"/>
</dbReference>
<accession>A0A7J0BEL7</accession>
<feature type="region of interest" description="Interaction with tRNA" evidence="9">
    <location>
        <begin position="136"/>
        <end position="138"/>
    </location>
</feature>
<keyword evidence="2 9" id="KW-0808">Transferase</keyword>
<evidence type="ECO:0000256" key="6">
    <source>
        <dbReference type="ARBA" id="ARBA00022884"/>
    </source>
</evidence>
<dbReference type="GO" id="GO:0000049">
    <property type="term" value="F:tRNA binding"/>
    <property type="evidence" value="ECO:0007669"/>
    <property type="project" value="UniProtKB-KW"/>
</dbReference>
<evidence type="ECO:0000256" key="2">
    <source>
        <dbReference type="ARBA" id="ARBA00022679"/>
    </source>
</evidence>
<keyword evidence="1 9" id="KW-0820">tRNA-binding</keyword>
<gene>
    <name evidence="9 12" type="primary">mnmA</name>
    <name evidence="12" type="ORF">DSM101010T_04710</name>
</gene>
<feature type="domain" description="tRNA-specific 2-thiouridylase MnmA-like central" evidence="11">
    <location>
        <begin position="207"/>
        <end position="259"/>
    </location>
</feature>
<dbReference type="CDD" id="cd01998">
    <property type="entry name" value="MnmA_TRMU-like"/>
    <property type="match status" value="1"/>
</dbReference>
<feature type="disulfide bond" description="Alternate" evidence="9">
    <location>
        <begin position="89"/>
        <end position="186"/>
    </location>
</feature>
<evidence type="ECO:0000256" key="8">
    <source>
        <dbReference type="ARBA" id="ARBA00051542"/>
    </source>
</evidence>
<feature type="domain" description="tRNA-specific 2-thiouridylase MnmA-like C-terminal" evidence="10">
    <location>
        <begin position="267"/>
        <end position="345"/>
    </location>
</feature>
<keyword evidence="4 9" id="KW-0547">Nucleotide-binding</keyword>
<feature type="site" description="Interaction with tRNA" evidence="9">
    <location>
        <position position="328"/>
    </location>
</feature>
<keyword evidence="3 9" id="KW-0819">tRNA processing</keyword>
<feature type="binding site" evidence="9">
    <location>
        <begin position="6"/>
        <end position="13"/>
    </location>
    <ligand>
        <name>ATP</name>
        <dbReference type="ChEBI" id="CHEBI:30616"/>
    </ligand>
</feature>
<evidence type="ECO:0000259" key="11">
    <source>
        <dbReference type="Pfam" id="PF20259"/>
    </source>
</evidence>
<dbReference type="GO" id="GO:0005524">
    <property type="term" value="F:ATP binding"/>
    <property type="evidence" value="ECO:0007669"/>
    <property type="project" value="UniProtKB-KW"/>
</dbReference>
<dbReference type="InterPro" id="IPR046884">
    <property type="entry name" value="MnmA-like_central"/>
</dbReference>
<proteinExistence type="inferred from homology"/>
<comment type="caution">
    <text evidence="12">The sequence shown here is derived from an EMBL/GenBank/DDBJ whole genome shotgun (WGS) entry which is preliminary data.</text>
</comment>
<comment type="catalytic activity">
    <reaction evidence="8 9">
        <text>S-sulfanyl-L-cysteinyl-[protein] + uridine(34) in tRNA + AH2 + ATP = 2-thiouridine(34) in tRNA + L-cysteinyl-[protein] + A + AMP + diphosphate + H(+)</text>
        <dbReference type="Rhea" id="RHEA:47032"/>
        <dbReference type="Rhea" id="RHEA-COMP:10131"/>
        <dbReference type="Rhea" id="RHEA-COMP:11726"/>
        <dbReference type="Rhea" id="RHEA-COMP:11727"/>
        <dbReference type="Rhea" id="RHEA-COMP:11728"/>
        <dbReference type="ChEBI" id="CHEBI:13193"/>
        <dbReference type="ChEBI" id="CHEBI:15378"/>
        <dbReference type="ChEBI" id="CHEBI:17499"/>
        <dbReference type="ChEBI" id="CHEBI:29950"/>
        <dbReference type="ChEBI" id="CHEBI:30616"/>
        <dbReference type="ChEBI" id="CHEBI:33019"/>
        <dbReference type="ChEBI" id="CHEBI:61963"/>
        <dbReference type="ChEBI" id="CHEBI:65315"/>
        <dbReference type="ChEBI" id="CHEBI:87170"/>
        <dbReference type="ChEBI" id="CHEBI:456215"/>
        <dbReference type="EC" id="2.8.1.13"/>
    </reaction>
</comment>
<feature type="site" description="Interaction with tRNA" evidence="9">
    <location>
        <position position="114"/>
    </location>
</feature>
<dbReference type="FunFam" id="2.30.30.280:FF:000001">
    <property type="entry name" value="tRNA-specific 2-thiouridylase MnmA"/>
    <property type="match status" value="1"/>
</dbReference>
<name>A0A7J0BEL7_9BACT</name>
<feature type="active site" description="Cysteine persulfide intermediate" evidence="9">
    <location>
        <position position="186"/>
    </location>
</feature>
<dbReference type="Pfam" id="PF20259">
    <property type="entry name" value="tRNA_Me_trans_M"/>
    <property type="match status" value="1"/>
</dbReference>
<comment type="function">
    <text evidence="9">Catalyzes the 2-thiolation of uridine at the wobble position (U34) of tRNA, leading to the formation of s(2)U34.</text>
</comment>
<dbReference type="GO" id="GO:0005737">
    <property type="term" value="C:cytoplasm"/>
    <property type="evidence" value="ECO:0007669"/>
    <property type="project" value="UniProtKB-SubCell"/>
</dbReference>
<dbReference type="InterPro" id="IPR004506">
    <property type="entry name" value="MnmA-like"/>
</dbReference>
<reference evidence="12 13" key="1">
    <citation type="submission" date="2020-05" db="EMBL/GenBank/DDBJ databases">
        <title>Draft genome sequence of Desulfovibrio sp. strain HN2T.</title>
        <authorList>
            <person name="Ueno A."/>
            <person name="Tamazawa S."/>
            <person name="Tamamura S."/>
            <person name="Murakami T."/>
            <person name="Kiyama T."/>
            <person name="Inomata H."/>
            <person name="Amano Y."/>
            <person name="Miyakawa K."/>
            <person name="Tamaki H."/>
            <person name="Naganuma T."/>
            <person name="Kaneko K."/>
        </authorList>
    </citation>
    <scope>NUCLEOTIDE SEQUENCE [LARGE SCALE GENOMIC DNA]</scope>
    <source>
        <strain evidence="12 13">HN2</strain>
    </source>
</reference>
<dbReference type="HAMAP" id="MF_00144">
    <property type="entry name" value="tRNA_thiouridyl_MnmA"/>
    <property type="match status" value="1"/>
</dbReference>
<dbReference type="PANTHER" id="PTHR11933:SF5">
    <property type="entry name" value="MITOCHONDRIAL TRNA-SPECIFIC 2-THIOURIDYLASE 1"/>
    <property type="match status" value="1"/>
</dbReference>
<dbReference type="NCBIfam" id="NF001138">
    <property type="entry name" value="PRK00143.1"/>
    <property type="match status" value="1"/>
</dbReference>